<keyword evidence="5 8" id="KW-0812">Transmembrane</keyword>
<dbReference type="PRINTS" id="PR01036">
    <property type="entry name" value="TCRTETB"/>
</dbReference>
<comment type="subcellular location">
    <subcellularLocation>
        <location evidence="8">Cell inner membrane</location>
        <topology evidence="8">Multi-pass membrane protein</topology>
    </subcellularLocation>
    <subcellularLocation>
        <location evidence="1">Cell membrane</location>
        <topology evidence="1">Multi-pass membrane protein</topology>
    </subcellularLocation>
</comment>
<keyword evidence="7 8" id="KW-0472">Membrane</keyword>
<feature type="transmembrane region" description="Helical" evidence="8">
    <location>
        <begin position="177"/>
        <end position="196"/>
    </location>
</feature>
<organism evidence="10 11">
    <name type="scientific">Rhizobium soli</name>
    <dbReference type="NCBI Taxonomy" id="424798"/>
    <lineage>
        <taxon>Bacteria</taxon>
        <taxon>Pseudomonadati</taxon>
        <taxon>Pseudomonadota</taxon>
        <taxon>Alphaproteobacteria</taxon>
        <taxon>Hyphomicrobiales</taxon>
        <taxon>Rhizobiaceae</taxon>
        <taxon>Rhizobium/Agrobacterium group</taxon>
        <taxon>Rhizobium</taxon>
    </lineage>
</organism>
<feature type="transmembrane region" description="Helical" evidence="8">
    <location>
        <begin position="146"/>
        <end position="165"/>
    </location>
</feature>
<evidence type="ECO:0000256" key="6">
    <source>
        <dbReference type="ARBA" id="ARBA00022989"/>
    </source>
</evidence>
<dbReference type="CDD" id="cd17320">
    <property type="entry name" value="MFS_MdfA_MDR_like"/>
    <property type="match status" value="1"/>
</dbReference>
<feature type="transmembrane region" description="Helical" evidence="8">
    <location>
        <begin position="88"/>
        <end position="106"/>
    </location>
</feature>
<dbReference type="Proteomes" id="UP000585437">
    <property type="component" value="Unassembled WGS sequence"/>
</dbReference>
<dbReference type="Gene3D" id="1.20.1720.10">
    <property type="entry name" value="Multidrug resistance protein D"/>
    <property type="match status" value="1"/>
</dbReference>
<evidence type="ECO:0000256" key="8">
    <source>
        <dbReference type="RuleBase" id="RU365088"/>
    </source>
</evidence>
<evidence type="ECO:0000256" key="4">
    <source>
        <dbReference type="ARBA" id="ARBA00022475"/>
    </source>
</evidence>
<dbReference type="AlphaFoldDB" id="A0A7X0MT07"/>
<feature type="transmembrane region" description="Helical" evidence="8">
    <location>
        <begin position="217"/>
        <end position="241"/>
    </location>
</feature>
<evidence type="ECO:0000256" key="7">
    <source>
        <dbReference type="ARBA" id="ARBA00023136"/>
    </source>
</evidence>
<sequence length="407" mass="42179">MTADTQAASATTPPNRMTALRTTLLGALLTAIGPVSMAIYTPAMPELVKAFGTSEAAIKLSLTLYFGGFAVAQLLAGPASDAFGRRSASIAFLLIYLVGSLMAVFAPSVDWILAGRLVQGIGASVGMTVARATVRDQFVGFEATRIMNMIGIMLAVGPAIGPTIGGLSLSAFGWKSVFVLMVIFGVILLASCLLFLKETTVPDRSRLRPSILVSTYFSLLTDLRFLLPSLVLGGAIGALYAQGTMLPFVLIGEVGLTPTQFGLGMLIQTGAFLSGSIALRLVSGRISGPTTVVIGLMFSGIGGTMMALSVHLLPPSFLSIMLPVGVSTFGIAFISPYTVTVGLAPFPKTAGSASALMGFIQMGGGFVGGLLAAFLGDPLTAIGTIIPAMEYIAVGSYIAYRIINRRQ</sequence>
<protein>
    <recommendedName>
        <fullName evidence="8">Bcr/CflA family efflux transporter</fullName>
    </recommendedName>
</protein>
<feature type="domain" description="Major facilitator superfamily (MFS) profile" evidence="9">
    <location>
        <begin position="19"/>
        <end position="407"/>
    </location>
</feature>
<keyword evidence="4" id="KW-1003">Cell membrane</keyword>
<evidence type="ECO:0000256" key="1">
    <source>
        <dbReference type="ARBA" id="ARBA00004651"/>
    </source>
</evidence>
<evidence type="ECO:0000259" key="9">
    <source>
        <dbReference type="PROSITE" id="PS50850"/>
    </source>
</evidence>
<feature type="transmembrane region" description="Helical" evidence="8">
    <location>
        <begin position="56"/>
        <end position="76"/>
    </location>
</feature>
<dbReference type="GO" id="GO:0005886">
    <property type="term" value="C:plasma membrane"/>
    <property type="evidence" value="ECO:0007669"/>
    <property type="project" value="UniProtKB-SubCell"/>
</dbReference>
<keyword evidence="8" id="KW-0997">Cell inner membrane</keyword>
<dbReference type="PANTHER" id="PTHR23502:SF132">
    <property type="entry name" value="POLYAMINE TRANSPORTER 2-RELATED"/>
    <property type="match status" value="1"/>
</dbReference>
<dbReference type="InterPro" id="IPR004812">
    <property type="entry name" value="Efflux_drug-R_Bcr/CmlA"/>
</dbReference>
<evidence type="ECO:0000256" key="3">
    <source>
        <dbReference type="ARBA" id="ARBA00022448"/>
    </source>
</evidence>
<dbReference type="EMBL" id="JACHBU010000003">
    <property type="protein sequence ID" value="MBB6508760.1"/>
    <property type="molecule type" value="Genomic_DNA"/>
</dbReference>
<proteinExistence type="inferred from homology"/>
<feature type="transmembrane region" description="Helical" evidence="8">
    <location>
        <begin position="24"/>
        <end position="44"/>
    </location>
</feature>
<dbReference type="PROSITE" id="PS50850">
    <property type="entry name" value="MFS"/>
    <property type="match status" value="1"/>
</dbReference>
<evidence type="ECO:0000256" key="5">
    <source>
        <dbReference type="ARBA" id="ARBA00022692"/>
    </source>
</evidence>
<dbReference type="Pfam" id="PF07690">
    <property type="entry name" value="MFS_1"/>
    <property type="match status" value="1"/>
</dbReference>
<comment type="caution">
    <text evidence="10">The sequence shown here is derived from an EMBL/GenBank/DDBJ whole genome shotgun (WGS) entry which is preliminary data.</text>
</comment>
<dbReference type="PROSITE" id="PS00216">
    <property type="entry name" value="SUGAR_TRANSPORT_1"/>
    <property type="match status" value="1"/>
</dbReference>
<feature type="transmembrane region" description="Helical" evidence="8">
    <location>
        <begin position="294"/>
        <end position="314"/>
    </location>
</feature>
<dbReference type="SUPFAM" id="SSF103473">
    <property type="entry name" value="MFS general substrate transporter"/>
    <property type="match status" value="1"/>
</dbReference>
<dbReference type="NCBIfam" id="TIGR00710">
    <property type="entry name" value="efflux_Bcr_CflA"/>
    <property type="match status" value="1"/>
</dbReference>
<dbReference type="PANTHER" id="PTHR23502">
    <property type="entry name" value="MAJOR FACILITATOR SUPERFAMILY"/>
    <property type="match status" value="1"/>
</dbReference>
<comment type="similarity">
    <text evidence="2 8">Belongs to the major facilitator superfamily. Bcr/CmlA family.</text>
</comment>
<reference evidence="10 11" key="1">
    <citation type="submission" date="2020-08" db="EMBL/GenBank/DDBJ databases">
        <title>The Agave Microbiome: Exploring the role of microbial communities in plant adaptations to desert environments.</title>
        <authorList>
            <person name="Partida-Martinez L.P."/>
        </authorList>
    </citation>
    <scope>NUCLEOTIDE SEQUENCE [LARGE SCALE GENOMIC DNA]</scope>
    <source>
        <strain evidence="10 11">AS3.12</strain>
    </source>
</reference>
<evidence type="ECO:0000313" key="11">
    <source>
        <dbReference type="Proteomes" id="UP000585437"/>
    </source>
</evidence>
<feature type="transmembrane region" description="Helical" evidence="8">
    <location>
        <begin position="320"/>
        <end position="343"/>
    </location>
</feature>
<gene>
    <name evidence="10" type="ORF">F4695_002109</name>
</gene>
<keyword evidence="11" id="KW-1185">Reference proteome</keyword>
<feature type="transmembrane region" description="Helical" evidence="8">
    <location>
        <begin position="381"/>
        <end position="400"/>
    </location>
</feature>
<dbReference type="GO" id="GO:1990961">
    <property type="term" value="P:xenobiotic detoxification by transmembrane export across the plasma membrane"/>
    <property type="evidence" value="ECO:0007669"/>
    <property type="project" value="InterPro"/>
</dbReference>
<dbReference type="InterPro" id="IPR011701">
    <property type="entry name" value="MFS"/>
</dbReference>
<accession>A0A7X0MT07</accession>
<dbReference type="GO" id="GO:0042910">
    <property type="term" value="F:xenobiotic transmembrane transporter activity"/>
    <property type="evidence" value="ECO:0007669"/>
    <property type="project" value="InterPro"/>
</dbReference>
<keyword evidence="6 8" id="KW-1133">Transmembrane helix</keyword>
<keyword evidence="3 8" id="KW-0813">Transport</keyword>
<evidence type="ECO:0000313" key="10">
    <source>
        <dbReference type="EMBL" id="MBB6508760.1"/>
    </source>
</evidence>
<dbReference type="InterPro" id="IPR036259">
    <property type="entry name" value="MFS_trans_sf"/>
</dbReference>
<dbReference type="InterPro" id="IPR020846">
    <property type="entry name" value="MFS_dom"/>
</dbReference>
<dbReference type="InterPro" id="IPR005829">
    <property type="entry name" value="Sugar_transporter_CS"/>
</dbReference>
<feature type="transmembrane region" description="Helical" evidence="8">
    <location>
        <begin position="261"/>
        <end position="282"/>
    </location>
</feature>
<feature type="transmembrane region" description="Helical" evidence="8">
    <location>
        <begin position="355"/>
        <end position="375"/>
    </location>
</feature>
<feature type="transmembrane region" description="Helical" evidence="8">
    <location>
        <begin position="112"/>
        <end position="134"/>
    </location>
</feature>
<name>A0A7X0MT07_9HYPH</name>
<evidence type="ECO:0000256" key="2">
    <source>
        <dbReference type="ARBA" id="ARBA00006236"/>
    </source>
</evidence>